<feature type="domain" description="Major facilitator superfamily (MFS) profile" evidence="7">
    <location>
        <begin position="16"/>
        <end position="431"/>
    </location>
</feature>
<proteinExistence type="predicted"/>
<dbReference type="InterPro" id="IPR011701">
    <property type="entry name" value="MFS"/>
</dbReference>
<evidence type="ECO:0000256" key="5">
    <source>
        <dbReference type="ARBA" id="ARBA00023136"/>
    </source>
</evidence>
<dbReference type="EMBL" id="JFHE01000040">
    <property type="protein sequence ID" value="KDR27768.1"/>
    <property type="molecule type" value="Genomic_DNA"/>
</dbReference>
<dbReference type="AlphaFoldDB" id="A0A069NHA5"/>
<dbReference type="InterPro" id="IPR020846">
    <property type="entry name" value="MFS_dom"/>
</dbReference>
<evidence type="ECO:0000256" key="6">
    <source>
        <dbReference type="SAM" id="Phobius"/>
    </source>
</evidence>
<evidence type="ECO:0000256" key="4">
    <source>
        <dbReference type="ARBA" id="ARBA00022989"/>
    </source>
</evidence>
<feature type="transmembrane region" description="Helical" evidence="6">
    <location>
        <begin position="120"/>
        <end position="142"/>
    </location>
</feature>
<keyword evidence="3 6" id="KW-0812">Transmembrane</keyword>
<reference evidence="8 9" key="1">
    <citation type="submission" date="2014-03" db="EMBL/GenBank/DDBJ databases">
        <title>Draft Genome Sequences of Four Burkholderia Strains.</title>
        <authorList>
            <person name="Liu X.Y."/>
            <person name="Li C.X."/>
            <person name="Xu J.H."/>
        </authorList>
    </citation>
    <scope>NUCLEOTIDE SEQUENCE [LARGE SCALE GENOMIC DNA]</scope>
    <source>
        <strain evidence="8 9">R27</strain>
    </source>
</reference>
<dbReference type="FunFam" id="1.20.1250.20:FF:000018">
    <property type="entry name" value="MFS transporter permease"/>
    <property type="match status" value="1"/>
</dbReference>
<keyword evidence="5 6" id="KW-0472">Membrane</keyword>
<keyword evidence="2" id="KW-0813">Transport</keyword>
<feature type="transmembrane region" description="Helical" evidence="6">
    <location>
        <begin position="81"/>
        <end position="100"/>
    </location>
</feature>
<dbReference type="PANTHER" id="PTHR43791:SF36">
    <property type="entry name" value="TRANSPORTER, PUTATIVE (AFU_ORTHOLOGUE AFUA_6G08340)-RELATED"/>
    <property type="match status" value="1"/>
</dbReference>
<feature type="transmembrane region" description="Helical" evidence="6">
    <location>
        <begin position="363"/>
        <end position="384"/>
    </location>
</feature>
<dbReference type="GO" id="GO:0016020">
    <property type="term" value="C:membrane"/>
    <property type="evidence" value="ECO:0007669"/>
    <property type="project" value="UniProtKB-SubCell"/>
</dbReference>
<dbReference type="eggNOG" id="COG2271">
    <property type="taxonomic scope" value="Bacteria"/>
</dbReference>
<feature type="transmembrane region" description="Helical" evidence="6">
    <location>
        <begin position="149"/>
        <end position="172"/>
    </location>
</feature>
<feature type="transmembrane region" description="Helical" evidence="6">
    <location>
        <begin position="405"/>
        <end position="426"/>
    </location>
</feature>
<keyword evidence="4 6" id="KW-1133">Transmembrane helix</keyword>
<evidence type="ECO:0000313" key="8">
    <source>
        <dbReference type="EMBL" id="KDR27768.1"/>
    </source>
</evidence>
<feature type="transmembrane region" description="Helical" evidence="6">
    <location>
        <begin position="289"/>
        <end position="306"/>
    </location>
</feature>
<name>A0A069NHA5_9BURK</name>
<evidence type="ECO:0000259" key="7">
    <source>
        <dbReference type="PROSITE" id="PS50850"/>
    </source>
</evidence>
<feature type="transmembrane region" description="Helical" evidence="6">
    <location>
        <begin position="253"/>
        <end position="277"/>
    </location>
</feature>
<feature type="transmembrane region" description="Helical" evidence="6">
    <location>
        <begin position="318"/>
        <end position="351"/>
    </location>
</feature>
<dbReference type="CDD" id="cd17319">
    <property type="entry name" value="MFS_ExuT_GudP_like"/>
    <property type="match status" value="1"/>
</dbReference>
<dbReference type="Proteomes" id="UP000027439">
    <property type="component" value="Unassembled WGS sequence"/>
</dbReference>
<dbReference type="PANTHER" id="PTHR43791">
    <property type="entry name" value="PERMEASE-RELATED"/>
    <property type="match status" value="1"/>
</dbReference>
<feature type="transmembrane region" description="Helical" evidence="6">
    <location>
        <begin position="184"/>
        <end position="204"/>
    </location>
</feature>
<evidence type="ECO:0000256" key="1">
    <source>
        <dbReference type="ARBA" id="ARBA00004141"/>
    </source>
</evidence>
<dbReference type="GO" id="GO:0022857">
    <property type="term" value="F:transmembrane transporter activity"/>
    <property type="evidence" value="ECO:0007669"/>
    <property type="project" value="InterPro"/>
</dbReference>
<feature type="transmembrane region" description="Helical" evidence="6">
    <location>
        <begin position="50"/>
        <end position="69"/>
    </location>
</feature>
<dbReference type="RefSeq" id="WP_052005997.1">
    <property type="nucleotide sequence ID" value="NZ_BMEG01000001.1"/>
</dbReference>
<dbReference type="OrthoDB" id="5441967at2"/>
<gene>
    <name evidence="8" type="ORF">BG57_22515</name>
</gene>
<dbReference type="Gene3D" id="1.20.1250.20">
    <property type="entry name" value="MFS general substrate transporter like domains"/>
    <property type="match status" value="2"/>
</dbReference>
<dbReference type="InterPro" id="IPR036259">
    <property type="entry name" value="MFS_trans_sf"/>
</dbReference>
<dbReference type="PROSITE" id="PS50850">
    <property type="entry name" value="MFS"/>
    <property type="match status" value="1"/>
</dbReference>
<accession>A0A069NHA5</accession>
<evidence type="ECO:0000313" key="9">
    <source>
        <dbReference type="Proteomes" id="UP000027439"/>
    </source>
</evidence>
<evidence type="ECO:0000256" key="2">
    <source>
        <dbReference type="ARBA" id="ARBA00022448"/>
    </source>
</evidence>
<evidence type="ECO:0000256" key="3">
    <source>
        <dbReference type="ARBA" id="ARBA00022692"/>
    </source>
</evidence>
<comment type="caution">
    <text evidence="8">The sequence shown here is derived from an EMBL/GenBank/DDBJ whole genome shotgun (WGS) entry which is preliminary data.</text>
</comment>
<dbReference type="SUPFAM" id="SSF103473">
    <property type="entry name" value="MFS general substrate transporter"/>
    <property type="match status" value="1"/>
</dbReference>
<organism evidence="8 9">
    <name type="scientific">Caballeronia grimmiae</name>
    <dbReference type="NCBI Taxonomy" id="1071679"/>
    <lineage>
        <taxon>Bacteria</taxon>
        <taxon>Pseudomonadati</taxon>
        <taxon>Pseudomonadota</taxon>
        <taxon>Betaproteobacteria</taxon>
        <taxon>Burkholderiales</taxon>
        <taxon>Burkholderiaceae</taxon>
        <taxon>Caballeronia</taxon>
    </lineage>
</organism>
<dbReference type="STRING" id="1071679.BG57_22515"/>
<dbReference type="Pfam" id="PF07690">
    <property type="entry name" value="MFS_1"/>
    <property type="match status" value="1"/>
</dbReference>
<feature type="transmembrane region" description="Helical" evidence="6">
    <location>
        <begin position="12"/>
        <end position="30"/>
    </location>
</feature>
<comment type="subcellular location">
    <subcellularLocation>
        <location evidence="1">Membrane</location>
        <topology evidence="1">Multi-pass membrane protein</topology>
    </subcellularLocation>
</comment>
<sequence length="444" mass="47744">MNDIEARTIKKVMVRLVPFLMLCYFVAYLDRVNVGFAKLQMNAALGLSDTVYAFGAGLFFIAYFFLEVPSNLALHRFGARLWIARIMLSWGFISLLFAFIQPISDTIGVSNQTTFYTLRFLLGVCEAGFYPGVIFYLTLWFPAVYRARVVAFFMLAIPFSSVVGAPISGALLNISAAGLHGWQWLFILEALPSVVLALVVVFYLTDRPSQAAWLQKDEINWLEKSIEQEQQSKLSAGHGHIGIKEFVSDPRMLICSFVYFCLNAANYGVAFFLPTIVKGFGASNFETGVLAAVPFVFGAIGMVLLCRNSDRTLKRREHVAFALLLAGLGVGGAGLVSAPVLVLALLCVGQIGCSAMPPLLWPIPTAFLTGASAAGGIAAINSVGNLSGFVGPYVMGYLKDLTGNFTTGLLVLGGCALVGAVVTLFIKQAPAVGTTGLAQPESTH</sequence>
<protein>
    <submittedName>
        <fullName evidence="8">Membrane protein</fullName>
    </submittedName>
</protein>